<organism evidence="2 3">
    <name type="scientific">Enterovirga rhinocerotis</name>
    <dbReference type="NCBI Taxonomy" id="1339210"/>
    <lineage>
        <taxon>Bacteria</taxon>
        <taxon>Pseudomonadati</taxon>
        <taxon>Pseudomonadota</taxon>
        <taxon>Alphaproteobacteria</taxon>
        <taxon>Hyphomicrobiales</taxon>
        <taxon>Methylobacteriaceae</taxon>
        <taxon>Enterovirga</taxon>
    </lineage>
</organism>
<dbReference type="EMBL" id="SNZR01000016">
    <property type="protein sequence ID" value="TDR87346.1"/>
    <property type="molecule type" value="Genomic_DNA"/>
</dbReference>
<evidence type="ECO:0000313" key="2">
    <source>
        <dbReference type="EMBL" id="TDR87346.1"/>
    </source>
</evidence>
<name>A0A4R7BTK8_9HYPH</name>
<dbReference type="NCBIfam" id="TIGR02937">
    <property type="entry name" value="sigma70-ECF"/>
    <property type="match status" value="1"/>
</dbReference>
<dbReference type="AlphaFoldDB" id="A0A4R7BTK8"/>
<sequence length="192" mass="21346">MKGRLAGEAARIYSRTMADPPPSGRSAGFDALTASLYEQLRRIAHRERGRAGRPETLQTTVLINESYIKLRDAPGFESREHFLGTAATAMRHVLVDAARARLSQKRGSGQRAVQLDESTDAAASDDIDVVRVGEALEDLAKLDPRLARIVECRFFAGYSEEETGRILGISDRTVRRDWVQAKAWLYKELSEA</sequence>
<comment type="caution">
    <text evidence="2">The sequence shown here is derived from an EMBL/GenBank/DDBJ whole genome shotgun (WGS) entry which is preliminary data.</text>
</comment>
<evidence type="ECO:0000259" key="1">
    <source>
        <dbReference type="Pfam" id="PF07638"/>
    </source>
</evidence>
<feature type="domain" description="RNA polymerase sigma-70 ECF-like HTH" evidence="1">
    <location>
        <begin position="24"/>
        <end position="190"/>
    </location>
</feature>
<dbReference type="InterPro" id="IPR053812">
    <property type="entry name" value="HTH_Sigma70_ECF-like"/>
</dbReference>
<dbReference type="Proteomes" id="UP000295122">
    <property type="component" value="Unassembled WGS sequence"/>
</dbReference>
<dbReference type="InterPro" id="IPR014284">
    <property type="entry name" value="RNA_pol_sigma-70_dom"/>
</dbReference>
<dbReference type="SUPFAM" id="SSF88659">
    <property type="entry name" value="Sigma3 and sigma4 domains of RNA polymerase sigma factors"/>
    <property type="match status" value="1"/>
</dbReference>
<dbReference type="GO" id="GO:0006352">
    <property type="term" value="P:DNA-templated transcription initiation"/>
    <property type="evidence" value="ECO:0007669"/>
    <property type="project" value="InterPro"/>
</dbReference>
<proteinExistence type="predicted"/>
<dbReference type="InterPro" id="IPR011517">
    <property type="entry name" value="RNA_pol_sigma70_ECF-like"/>
</dbReference>
<evidence type="ECO:0000313" key="3">
    <source>
        <dbReference type="Proteomes" id="UP000295122"/>
    </source>
</evidence>
<reference evidence="2 3" key="1">
    <citation type="submission" date="2019-03" db="EMBL/GenBank/DDBJ databases">
        <title>Genomic Encyclopedia of Type Strains, Phase IV (KMG-IV): sequencing the most valuable type-strain genomes for metagenomic binning, comparative biology and taxonomic classification.</title>
        <authorList>
            <person name="Goeker M."/>
        </authorList>
    </citation>
    <scope>NUCLEOTIDE SEQUENCE [LARGE SCALE GENOMIC DNA]</scope>
    <source>
        <strain evidence="2 3">DSM 25903</strain>
    </source>
</reference>
<gene>
    <name evidence="2" type="ORF">EV668_4427</name>
</gene>
<accession>A0A4R7BTK8</accession>
<dbReference type="InterPro" id="IPR013324">
    <property type="entry name" value="RNA_pol_sigma_r3/r4-like"/>
</dbReference>
<keyword evidence="3" id="KW-1185">Reference proteome</keyword>
<protein>
    <submittedName>
        <fullName evidence="2">RNA polymerase ECF family sigma subunit</fullName>
    </submittedName>
</protein>
<dbReference type="NCBIfam" id="TIGR02999">
    <property type="entry name" value="Sig-70_X6"/>
    <property type="match status" value="1"/>
</dbReference>
<dbReference type="GO" id="GO:0003700">
    <property type="term" value="F:DNA-binding transcription factor activity"/>
    <property type="evidence" value="ECO:0007669"/>
    <property type="project" value="InterPro"/>
</dbReference>
<dbReference type="Pfam" id="PF07638">
    <property type="entry name" value="Sigma70_ECF"/>
    <property type="match status" value="1"/>
</dbReference>
<dbReference type="Gene3D" id="1.10.10.10">
    <property type="entry name" value="Winged helix-like DNA-binding domain superfamily/Winged helix DNA-binding domain"/>
    <property type="match status" value="1"/>
</dbReference>
<dbReference type="InterPro" id="IPR036388">
    <property type="entry name" value="WH-like_DNA-bd_sf"/>
</dbReference>